<evidence type="ECO:0000256" key="7">
    <source>
        <dbReference type="ARBA" id="ARBA00022824"/>
    </source>
</evidence>
<evidence type="ECO:0000256" key="3">
    <source>
        <dbReference type="ARBA" id="ARBA00007063"/>
    </source>
</evidence>
<evidence type="ECO:0000256" key="2">
    <source>
        <dbReference type="ARBA" id="ARBA00004922"/>
    </source>
</evidence>
<dbReference type="InterPro" id="IPR005599">
    <property type="entry name" value="GPI_mannosylTrfase"/>
</dbReference>
<comment type="subcellular location">
    <subcellularLocation>
        <location evidence="1 10">Endoplasmic reticulum membrane</location>
        <topology evidence="1 10">Multi-pass membrane protein</topology>
    </subcellularLocation>
</comment>
<evidence type="ECO:0000256" key="1">
    <source>
        <dbReference type="ARBA" id="ARBA00004477"/>
    </source>
</evidence>
<dbReference type="PANTHER" id="PTHR22760:SF2">
    <property type="entry name" value="ALPHA-1,2-MANNOSYLTRANSFERASE ALG9"/>
    <property type="match status" value="1"/>
</dbReference>
<dbReference type="UniPathway" id="UPA00378"/>
<evidence type="ECO:0000256" key="4">
    <source>
        <dbReference type="ARBA" id="ARBA00022676"/>
    </source>
</evidence>
<evidence type="ECO:0000256" key="10">
    <source>
        <dbReference type="RuleBase" id="RU363075"/>
    </source>
</evidence>
<feature type="transmembrane region" description="Helical" evidence="10">
    <location>
        <begin position="205"/>
        <end position="232"/>
    </location>
</feature>
<dbReference type="GO" id="GO:0005789">
    <property type="term" value="C:endoplasmic reticulum membrane"/>
    <property type="evidence" value="ECO:0007669"/>
    <property type="project" value="UniProtKB-SubCell"/>
</dbReference>
<comment type="similarity">
    <text evidence="3 10">Belongs to the glycosyltransferase 22 family.</text>
</comment>
<feature type="transmembrane region" description="Helical" evidence="10">
    <location>
        <begin position="256"/>
        <end position="275"/>
    </location>
</feature>
<feature type="transmembrane region" description="Helical" evidence="10">
    <location>
        <begin position="361"/>
        <end position="382"/>
    </location>
</feature>
<feature type="transmembrane region" description="Helical" evidence="10">
    <location>
        <begin position="312"/>
        <end position="340"/>
    </location>
</feature>
<dbReference type="Proteomes" id="UP000008064">
    <property type="component" value="Unassembled WGS sequence"/>
</dbReference>
<proteinExistence type="inferred from homology"/>
<keyword evidence="6 10" id="KW-0812">Transmembrane</keyword>
<dbReference type="Pfam" id="PF03901">
    <property type="entry name" value="Glyco_transf_22"/>
    <property type="match status" value="1"/>
</dbReference>
<dbReference type="GeneID" id="18809651"/>
<dbReference type="PANTHER" id="PTHR22760">
    <property type="entry name" value="GLYCOSYLTRANSFERASE"/>
    <property type="match status" value="1"/>
</dbReference>
<name>F8NG32_SERL9</name>
<keyword evidence="4 10" id="KW-0328">Glycosyltransferase</keyword>
<evidence type="ECO:0000256" key="11">
    <source>
        <dbReference type="SAM" id="MobiDB-lite"/>
    </source>
</evidence>
<dbReference type="KEGG" id="sla:SERLADRAFT_359119"/>
<organism>
    <name type="scientific">Serpula lacrymans var. lacrymans (strain S7.9)</name>
    <name type="common">Dry rot fungus</name>
    <dbReference type="NCBI Taxonomy" id="578457"/>
    <lineage>
        <taxon>Eukaryota</taxon>
        <taxon>Fungi</taxon>
        <taxon>Dikarya</taxon>
        <taxon>Basidiomycota</taxon>
        <taxon>Agaricomycotina</taxon>
        <taxon>Agaricomycetes</taxon>
        <taxon>Agaricomycetidae</taxon>
        <taxon>Boletales</taxon>
        <taxon>Coniophorineae</taxon>
        <taxon>Serpulaceae</taxon>
        <taxon>Serpula</taxon>
    </lineage>
</organism>
<keyword evidence="5 12" id="KW-0808">Transferase</keyword>
<evidence type="ECO:0000256" key="5">
    <source>
        <dbReference type="ARBA" id="ARBA00022679"/>
    </source>
</evidence>
<reference evidence="12" key="1">
    <citation type="submission" date="2011-04" db="EMBL/GenBank/DDBJ databases">
        <title>Evolution of plant cell wall degrading machinery underlies the functional diversity of forest fungi.</title>
        <authorList>
            <consortium name="US DOE Joint Genome Institute (JGI-PGF)"/>
            <person name="Eastwood D.C."/>
            <person name="Floudas D."/>
            <person name="Binder M."/>
            <person name="Majcherczyk A."/>
            <person name="Schneider P."/>
            <person name="Aerts A."/>
            <person name="Asiegbu F.O."/>
            <person name="Baker S.E."/>
            <person name="Barry K."/>
            <person name="Bendiksby M."/>
            <person name="Blumentritt M."/>
            <person name="Coutinho P.M."/>
            <person name="Cullen D."/>
            <person name="Cullen D."/>
            <person name="Gathman A."/>
            <person name="Goodell B."/>
            <person name="Henrissat B."/>
            <person name="Ihrmark K."/>
            <person name="Kauserud H."/>
            <person name="Kohler A."/>
            <person name="LaButti K."/>
            <person name="Lapidus A."/>
            <person name="Lavin J.L."/>
            <person name="Lee Y.-H."/>
            <person name="Lindquist E."/>
            <person name="Lilly W."/>
            <person name="Lucas S."/>
            <person name="Morin E."/>
            <person name="Murat C."/>
            <person name="Oguiza J.A."/>
            <person name="Park J."/>
            <person name="Pisabarro A.G."/>
            <person name="Riley R."/>
            <person name="Rosling A."/>
            <person name="Salamov A."/>
            <person name="Schmidt O."/>
            <person name="Schmutz J."/>
            <person name="Skrede I."/>
            <person name="Stenlid J."/>
            <person name="Wiebenga A."/>
            <person name="Xie X."/>
            <person name="Kues U."/>
            <person name="Hibbett D.S."/>
            <person name="Hoffmeister D."/>
            <person name="Hogberg N."/>
            <person name="Martin F."/>
            <person name="Grigoriev I.V."/>
            <person name="Watkinson S.C."/>
        </authorList>
    </citation>
    <scope>NUCLEOTIDE SEQUENCE</scope>
    <source>
        <strain evidence="12">S7.9</strain>
    </source>
</reference>
<feature type="transmembrane region" description="Helical" evidence="10">
    <location>
        <begin position="155"/>
        <end position="185"/>
    </location>
</feature>
<dbReference type="AlphaFoldDB" id="F8NG32"/>
<dbReference type="GO" id="GO:0000026">
    <property type="term" value="F:alpha-1,2-mannosyltransferase activity"/>
    <property type="evidence" value="ECO:0007669"/>
    <property type="project" value="TreeGrafter"/>
</dbReference>
<dbReference type="RefSeq" id="XP_007312886.1">
    <property type="nucleotide sequence ID" value="XM_007312824.1"/>
</dbReference>
<keyword evidence="9 10" id="KW-0472">Membrane</keyword>
<comment type="pathway">
    <text evidence="2">Protein modification; protein glycosylation.</text>
</comment>
<evidence type="ECO:0000256" key="9">
    <source>
        <dbReference type="ARBA" id="ARBA00023136"/>
    </source>
</evidence>
<dbReference type="HOGENOM" id="CLU_018152_1_0_1"/>
<evidence type="ECO:0000256" key="6">
    <source>
        <dbReference type="ARBA" id="ARBA00022692"/>
    </source>
</evidence>
<dbReference type="EMBL" id="GL945428">
    <property type="protein sequence ID" value="EGO31002.1"/>
    <property type="molecule type" value="Genomic_DNA"/>
</dbReference>
<feature type="transmembrane region" description="Helical" evidence="10">
    <location>
        <begin position="428"/>
        <end position="457"/>
    </location>
</feature>
<sequence length="668" mass="76052">MASNTQTLRLRRQDTPKSAPQPARHAGILQDQLRRSARRPWNPNFSTAIRILLLVRVAGAMYSNIQDCDEVFNFWEPLHYLDRGYGFQTWEVTPTYAIRSWAYILLHLLPARFAFAIGHGKRPAFFAIRILLAVMSVMCEAKLHRTVVEKINERVGRYLFFMLLLSAGMWNASAAFLPSSFAMYASTLAFSYAVEPASIKNNRRTLFATLLFATGAIVGWPFALALAIPFVFEELFIYGADRVEPSSRSPWMVSRWVRLLAAGSTAALIFVPVIACDSVAYGHWSIVPWNIIRYNIFGGSERGPDLYGTSPWYFYIFNLLLNFNVLVILALSSLPALYITSKVDRHRLGLRKPAQNQSSPFTLLALRLAPMYVWIGILTAQAHKEERFMFPAYPMICFNAAVALYLIRGWMEVAYVKLTKSQYQASRSIMFSNMTLSVIATSGLLSLSRLLALWNYYHASLSVYYRFEAAELPRLLNDTGLISLPPPNTEESEQFVVDLSPVKELNLSLCIGKEWHRFPSHYLVPDGVQVYFVKSDFEGLLPAHFKPSSRMAENWWDRKGMRSTPTGLNDLNKEEVSYYAPIETCDYLIDLDYPEHPSSSTYEPRYAMDEGTWERVSCLPFLDAANSPLLSRTLWMPGETWRNLNQYGDYCLLKNKALVGAKEAARKV</sequence>
<keyword evidence="8 10" id="KW-1133">Transmembrane helix</keyword>
<feature type="region of interest" description="Disordered" evidence="11">
    <location>
        <begin position="1"/>
        <end position="25"/>
    </location>
</feature>
<keyword evidence="7 10" id="KW-0256">Endoplasmic reticulum</keyword>
<evidence type="ECO:0000313" key="12">
    <source>
        <dbReference type="EMBL" id="EGO31002.1"/>
    </source>
</evidence>
<gene>
    <name evidence="12" type="ORF">SERLADRAFT_359119</name>
</gene>
<protein>
    <recommendedName>
        <fullName evidence="10">Mannosyltransferase</fullName>
        <ecNumber evidence="10">2.4.1.-</ecNumber>
    </recommendedName>
</protein>
<accession>F8NG32</accession>
<dbReference type="EC" id="2.4.1.-" evidence="10"/>
<evidence type="ECO:0000256" key="8">
    <source>
        <dbReference type="ARBA" id="ARBA00022989"/>
    </source>
</evidence>
<dbReference type="OrthoDB" id="497541at2759"/>
<feature type="transmembrane region" description="Helical" evidence="10">
    <location>
        <begin position="388"/>
        <end position="407"/>
    </location>
</feature>
<dbReference type="GO" id="GO:0006487">
    <property type="term" value="P:protein N-linked glycosylation"/>
    <property type="evidence" value="ECO:0007669"/>
    <property type="project" value="TreeGrafter"/>
</dbReference>